<dbReference type="EMBL" id="ML006370">
    <property type="protein sequence ID" value="RKP16615.1"/>
    <property type="molecule type" value="Genomic_DNA"/>
</dbReference>
<gene>
    <name evidence="1" type="ORF">ROZALSC1DRAFT_31481</name>
</gene>
<evidence type="ECO:0000313" key="2">
    <source>
        <dbReference type="Proteomes" id="UP000281549"/>
    </source>
</evidence>
<name>A0A4P9YBZ1_ROZAC</name>
<organism evidence="1 2">
    <name type="scientific">Rozella allomycis (strain CSF55)</name>
    <dbReference type="NCBI Taxonomy" id="988480"/>
    <lineage>
        <taxon>Eukaryota</taxon>
        <taxon>Fungi</taxon>
        <taxon>Fungi incertae sedis</taxon>
        <taxon>Cryptomycota</taxon>
        <taxon>Cryptomycota incertae sedis</taxon>
        <taxon>Rozella</taxon>
    </lineage>
</organism>
<feature type="non-terminal residue" evidence="1">
    <location>
        <position position="1"/>
    </location>
</feature>
<accession>A0A4P9YBZ1</accession>
<evidence type="ECO:0008006" key="3">
    <source>
        <dbReference type="Google" id="ProtNLM"/>
    </source>
</evidence>
<sequence>KDVLVIDKFNHGWIQRFCDKHRIVLRTRTGKGQIGQEKRDEIDRSVAYHLGQLNENYIDNMDDTHFIIEFDNGKTLGFVGEEDAEHRLSGEGMTMVVRITGVPNAKIMPPMMIFTNAHCSHPIKGVPVDIDGACYRSGKKDWMDKRGMARRAKGVQKGT</sequence>
<protein>
    <recommendedName>
        <fullName evidence="3">HTH CENPB-type domain-containing protein</fullName>
    </recommendedName>
</protein>
<dbReference type="AlphaFoldDB" id="A0A4P9YBZ1"/>
<proteinExistence type="predicted"/>
<reference evidence="2" key="1">
    <citation type="journal article" date="2018" name="Nat. Microbiol.">
        <title>Leveraging single-cell genomics to expand the fungal tree of life.</title>
        <authorList>
            <person name="Ahrendt S.R."/>
            <person name="Quandt C.A."/>
            <person name="Ciobanu D."/>
            <person name="Clum A."/>
            <person name="Salamov A."/>
            <person name="Andreopoulos B."/>
            <person name="Cheng J.F."/>
            <person name="Woyke T."/>
            <person name="Pelin A."/>
            <person name="Henrissat B."/>
            <person name="Reynolds N.K."/>
            <person name="Benny G.L."/>
            <person name="Smith M.E."/>
            <person name="James T.Y."/>
            <person name="Grigoriev I.V."/>
        </authorList>
    </citation>
    <scope>NUCLEOTIDE SEQUENCE [LARGE SCALE GENOMIC DNA]</scope>
    <source>
        <strain evidence="2">CSF55</strain>
    </source>
</reference>
<dbReference type="Proteomes" id="UP000281549">
    <property type="component" value="Unassembled WGS sequence"/>
</dbReference>
<evidence type="ECO:0000313" key="1">
    <source>
        <dbReference type="EMBL" id="RKP16615.1"/>
    </source>
</evidence>